<dbReference type="Proteomes" id="UP000307440">
    <property type="component" value="Unassembled WGS sequence"/>
</dbReference>
<keyword evidence="3" id="KW-1185">Reference proteome</keyword>
<name>A0A5C3KVW0_COPMA</name>
<reference evidence="2 3" key="1">
    <citation type="journal article" date="2019" name="Nat. Ecol. Evol.">
        <title>Megaphylogeny resolves global patterns of mushroom evolution.</title>
        <authorList>
            <person name="Varga T."/>
            <person name="Krizsan K."/>
            <person name="Foldi C."/>
            <person name="Dima B."/>
            <person name="Sanchez-Garcia M."/>
            <person name="Sanchez-Ramirez S."/>
            <person name="Szollosi G.J."/>
            <person name="Szarkandi J.G."/>
            <person name="Papp V."/>
            <person name="Albert L."/>
            <person name="Andreopoulos W."/>
            <person name="Angelini C."/>
            <person name="Antonin V."/>
            <person name="Barry K.W."/>
            <person name="Bougher N.L."/>
            <person name="Buchanan P."/>
            <person name="Buyck B."/>
            <person name="Bense V."/>
            <person name="Catcheside P."/>
            <person name="Chovatia M."/>
            <person name="Cooper J."/>
            <person name="Damon W."/>
            <person name="Desjardin D."/>
            <person name="Finy P."/>
            <person name="Geml J."/>
            <person name="Haridas S."/>
            <person name="Hughes K."/>
            <person name="Justo A."/>
            <person name="Karasinski D."/>
            <person name="Kautmanova I."/>
            <person name="Kiss B."/>
            <person name="Kocsube S."/>
            <person name="Kotiranta H."/>
            <person name="LaButti K.M."/>
            <person name="Lechner B.E."/>
            <person name="Liimatainen K."/>
            <person name="Lipzen A."/>
            <person name="Lukacs Z."/>
            <person name="Mihaltcheva S."/>
            <person name="Morgado L.N."/>
            <person name="Niskanen T."/>
            <person name="Noordeloos M.E."/>
            <person name="Ohm R.A."/>
            <person name="Ortiz-Santana B."/>
            <person name="Ovrebo C."/>
            <person name="Racz N."/>
            <person name="Riley R."/>
            <person name="Savchenko A."/>
            <person name="Shiryaev A."/>
            <person name="Soop K."/>
            <person name="Spirin V."/>
            <person name="Szebenyi C."/>
            <person name="Tomsovsky M."/>
            <person name="Tulloss R.E."/>
            <person name="Uehling J."/>
            <person name="Grigoriev I.V."/>
            <person name="Vagvolgyi C."/>
            <person name="Papp T."/>
            <person name="Martin F.M."/>
            <person name="Miettinen O."/>
            <person name="Hibbett D.S."/>
            <person name="Nagy L.G."/>
        </authorList>
    </citation>
    <scope>NUCLEOTIDE SEQUENCE [LARGE SCALE GENOMIC DNA]</scope>
    <source>
        <strain evidence="2 3">CBS 121175</strain>
    </source>
</reference>
<evidence type="ECO:0000259" key="1">
    <source>
        <dbReference type="Pfam" id="PF20415"/>
    </source>
</evidence>
<sequence>MSGPYVYQPQVAFQPGPYAFNAPPSPFSPFVPDLSHLANSPYSRPASLQNSPNFATTALPTTGVPFPISNDNPFYRQRRPSWHGPAPTLDDGFLFAPPVGHVRSNSFGAQAAPQQPFYPPATAPIYNVNWNSAVNNPWNQPQQTAGVFIHPWLNGETPRKDFIFNLASVIFNPARMVGMNGQLMPLAAEELAQPATFPHIYELKIVHNKIPQWPVELSYQQPPTPFYSPAPTAGQGAPPITVGDVLYQLHQSFHQMITQAEWSELSSSEEREVTHAYRKRCKSMGVGVQGFWESQGVKRVDYLREKSWFRGLIRTGQSLNELRLITGTN</sequence>
<dbReference type="STRING" id="230819.A0A5C3KVW0"/>
<proteinExistence type="predicted"/>
<evidence type="ECO:0000313" key="2">
    <source>
        <dbReference type="EMBL" id="TFK20068.1"/>
    </source>
</evidence>
<dbReference type="OrthoDB" id="3251728at2759"/>
<feature type="domain" description="DUF6699" evidence="1">
    <location>
        <begin position="187"/>
        <end position="314"/>
    </location>
</feature>
<dbReference type="AlphaFoldDB" id="A0A5C3KVW0"/>
<gene>
    <name evidence="2" type="ORF">FA15DRAFT_673855</name>
</gene>
<organism evidence="2 3">
    <name type="scientific">Coprinopsis marcescibilis</name>
    <name type="common">Agaric fungus</name>
    <name type="synonym">Psathyrella marcescibilis</name>
    <dbReference type="NCBI Taxonomy" id="230819"/>
    <lineage>
        <taxon>Eukaryota</taxon>
        <taxon>Fungi</taxon>
        <taxon>Dikarya</taxon>
        <taxon>Basidiomycota</taxon>
        <taxon>Agaricomycotina</taxon>
        <taxon>Agaricomycetes</taxon>
        <taxon>Agaricomycetidae</taxon>
        <taxon>Agaricales</taxon>
        <taxon>Agaricineae</taxon>
        <taxon>Psathyrellaceae</taxon>
        <taxon>Coprinopsis</taxon>
    </lineage>
</organism>
<accession>A0A5C3KVW0</accession>
<dbReference type="InterPro" id="IPR046522">
    <property type="entry name" value="DUF6699"/>
</dbReference>
<protein>
    <recommendedName>
        <fullName evidence="1">DUF6699 domain-containing protein</fullName>
    </recommendedName>
</protein>
<evidence type="ECO:0000313" key="3">
    <source>
        <dbReference type="Proteomes" id="UP000307440"/>
    </source>
</evidence>
<dbReference type="Pfam" id="PF20415">
    <property type="entry name" value="DUF6699"/>
    <property type="match status" value="1"/>
</dbReference>
<dbReference type="EMBL" id="ML210313">
    <property type="protein sequence ID" value="TFK20068.1"/>
    <property type="molecule type" value="Genomic_DNA"/>
</dbReference>